<dbReference type="InterPro" id="IPR001387">
    <property type="entry name" value="Cro/C1-type_HTH"/>
</dbReference>
<accession>A0A4S3MF72</accession>
<evidence type="ECO:0000259" key="1">
    <source>
        <dbReference type="PROSITE" id="PS50943"/>
    </source>
</evidence>
<dbReference type="EMBL" id="SSMD01000001">
    <property type="protein sequence ID" value="THD76956.1"/>
    <property type="molecule type" value="Genomic_DNA"/>
</dbReference>
<feature type="domain" description="HTH cro/C1-type" evidence="1">
    <location>
        <begin position="15"/>
        <end position="68"/>
    </location>
</feature>
<evidence type="ECO:0000313" key="3">
    <source>
        <dbReference type="Proteomes" id="UP000306113"/>
    </source>
</evidence>
<dbReference type="GO" id="GO:0003677">
    <property type="term" value="F:DNA binding"/>
    <property type="evidence" value="ECO:0007669"/>
    <property type="project" value="InterPro"/>
</dbReference>
<dbReference type="SMART" id="SM00530">
    <property type="entry name" value="HTH_XRE"/>
    <property type="match status" value="1"/>
</dbReference>
<comment type="caution">
    <text evidence="2">The sequence shown here is derived from an EMBL/GenBank/DDBJ whole genome shotgun (WGS) entry which is preliminary data.</text>
</comment>
<sequence>MPSQYDAILQVGERLRSYRIGKGLSPEEVANKAGISRAAIYRYESGQPIKVDVLGRIADLLGVSLTSLFGVGSEYIDSAVTFFERMKQIEANAEQISVLFGPISYLLTTDRFDEALGDVLLESVPENAPDRDCLSAQVQQILTTLKERKAAYRQRQPTIVSLVSSAELEQFVQLGFVGCHNVDDKTLCKRREIARLEIENIIEMIAEQPMGVQIGVVEDSIPGSSFQIFRNGPKAQVAVSPFRLGTYPNVRIGVATITSAQESVALHQKMTEQLWRNSLKGQEAVARLSDILG</sequence>
<protein>
    <submittedName>
        <fullName evidence="2">XRE family transcriptional regulator</fullName>
    </submittedName>
</protein>
<dbReference type="Proteomes" id="UP000306113">
    <property type="component" value="Unassembled WGS sequence"/>
</dbReference>
<dbReference type="PROSITE" id="PS50943">
    <property type="entry name" value="HTH_CROC1"/>
    <property type="match status" value="1"/>
</dbReference>
<dbReference type="SUPFAM" id="SSF47413">
    <property type="entry name" value="lambda repressor-like DNA-binding domains"/>
    <property type="match status" value="1"/>
</dbReference>
<dbReference type="Gene3D" id="1.10.260.40">
    <property type="entry name" value="lambda repressor-like DNA-binding domains"/>
    <property type="match status" value="1"/>
</dbReference>
<organism evidence="2 3">
    <name type="scientific">Thalassobius vesicularis</name>
    <dbReference type="NCBI Taxonomy" id="1294297"/>
    <lineage>
        <taxon>Bacteria</taxon>
        <taxon>Pseudomonadati</taxon>
        <taxon>Pseudomonadota</taxon>
        <taxon>Alphaproteobacteria</taxon>
        <taxon>Rhodobacterales</taxon>
        <taxon>Roseobacteraceae</taxon>
        <taxon>Thalassovita</taxon>
    </lineage>
</organism>
<evidence type="ECO:0000313" key="2">
    <source>
        <dbReference type="EMBL" id="THD76956.1"/>
    </source>
</evidence>
<proteinExistence type="predicted"/>
<dbReference type="OrthoDB" id="5446846at2"/>
<gene>
    <name evidence="2" type="ORF">E7681_00140</name>
</gene>
<dbReference type="InterPro" id="IPR010982">
    <property type="entry name" value="Lambda_DNA-bd_dom_sf"/>
</dbReference>
<reference evidence="2 3" key="1">
    <citation type="submission" date="2019-04" db="EMBL/GenBank/DDBJ databases">
        <title>Draft genome sequence of Youngimonas vesicularis.</title>
        <authorList>
            <person name="Hameed A."/>
        </authorList>
    </citation>
    <scope>NUCLEOTIDE SEQUENCE [LARGE SCALE GENOMIC DNA]</scope>
    <source>
        <strain evidence="2 3">CC-AMW-E</strain>
    </source>
</reference>
<dbReference type="CDD" id="cd00093">
    <property type="entry name" value="HTH_XRE"/>
    <property type="match status" value="1"/>
</dbReference>
<name>A0A4S3MF72_9RHOB</name>
<keyword evidence="3" id="KW-1185">Reference proteome</keyword>
<dbReference type="Pfam" id="PF01381">
    <property type="entry name" value="HTH_3"/>
    <property type="match status" value="1"/>
</dbReference>
<dbReference type="AlphaFoldDB" id="A0A4S3MF72"/>